<dbReference type="eggNOG" id="ENOG5032G6J">
    <property type="taxonomic scope" value="Bacteria"/>
</dbReference>
<evidence type="ECO:0000313" key="4">
    <source>
        <dbReference type="Proteomes" id="UP000013781"/>
    </source>
</evidence>
<protein>
    <submittedName>
        <fullName evidence="2">Uncharacterized protein</fullName>
    </submittedName>
</protein>
<sequence>MTHKLREEWDKLFGKKHDLDELKKAKHDKNGHFITDEGINTEVLGHSSVDALNAMMYADWNTFLNDSTLFTALDEEEQNQVRSTSPSFAEYNGD</sequence>
<dbReference type="AlphaFoldDB" id="R2RGV9"/>
<evidence type="ECO:0000313" key="5">
    <source>
        <dbReference type="Proteomes" id="UP000014157"/>
    </source>
</evidence>
<comment type="caution">
    <text evidence="2">The sequence shown here is derived from an EMBL/GenBank/DDBJ whole genome shotgun (WGS) entry which is preliminary data.</text>
</comment>
<dbReference type="Proteomes" id="UP000014157">
    <property type="component" value="Unassembled WGS sequence"/>
</dbReference>
<dbReference type="HOGENOM" id="CLU_171700_0_0_9"/>
<feature type="region of interest" description="Disordered" evidence="1">
    <location>
        <begin position="75"/>
        <end position="94"/>
    </location>
</feature>
<evidence type="ECO:0000256" key="1">
    <source>
        <dbReference type="SAM" id="MobiDB-lite"/>
    </source>
</evidence>
<dbReference type="Proteomes" id="UP000013781">
    <property type="component" value="Unassembled WGS sequence"/>
</dbReference>
<reference evidence="3 5" key="2">
    <citation type="submission" date="2013-03" db="EMBL/GenBank/DDBJ databases">
        <title>The Genome Sequence of Enterococcus moraviensis BAA-383 (PacBio/Illumina hybrid assembly).</title>
        <authorList>
            <consortium name="The Broad Institute Genomics Platform"/>
            <consortium name="The Broad Institute Genome Sequencing Center for Infectious Disease"/>
            <person name="Earl A."/>
            <person name="Russ C."/>
            <person name="Gilmore M."/>
            <person name="Surin D."/>
            <person name="Walker B."/>
            <person name="Young S."/>
            <person name="Zeng Q."/>
            <person name="Gargeya S."/>
            <person name="Fitzgerald M."/>
            <person name="Haas B."/>
            <person name="Abouelleil A."/>
            <person name="Allen A.W."/>
            <person name="Alvarado L."/>
            <person name="Arachchi H.M."/>
            <person name="Berlin A.M."/>
            <person name="Chapman S.B."/>
            <person name="Gainer-Dewar J."/>
            <person name="Goldberg J."/>
            <person name="Griggs A."/>
            <person name="Gujja S."/>
            <person name="Hansen M."/>
            <person name="Howarth C."/>
            <person name="Imamovic A."/>
            <person name="Ireland A."/>
            <person name="Larimer J."/>
            <person name="McCowan C."/>
            <person name="Murphy C."/>
            <person name="Pearson M."/>
            <person name="Poon T.W."/>
            <person name="Priest M."/>
            <person name="Roberts A."/>
            <person name="Saif S."/>
            <person name="Shea T."/>
            <person name="Sisk P."/>
            <person name="Sykes S."/>
            <person name="Wortman J."/>
            <person name="Nusbaum C."/>
            <person name="Birren B."/>
        </authorList>
    </citation>
    <scope>NUCLEOTIDE SEQUENCE [LARGE SCALE GENOMIC DNA]</scope>
    <source>
        <strain evidence="3 5">ATCC BAA-383</strain>
    </source>
</reference>
<dbReference type="EMBL" id="ASWB01000004">
    <property type="protein sequence ID" value="EOT65224.1"/>
    <property type="molecule type" value="Genomic_DNA"/>
</dbReference>
<name>R2RGV9_9ENTE</name>
<evidence type="ECO:0000313" key="3">
    <source>
        <dbReference type="EMBL" id="EOT65224.1"/>
    </source>
</evidence>
<accession>R2RGV9</accession>
<evidence type="ECO:0000313" key="2">
    <source>
        <dbReference type="EMBL" id="EOI06881.1"/>
    </source>
</evidence>
<dbReference type="RefSeq" id="WP_010763646.1">
    <property type="nucleotide sequence ID" value="NZ_ASWB01000004.1"/>
</dbReference>
<reference evidence="2 4" key="1">
    <citation type="submission" date="2013-02" db="EMBL/GenBank/DDBJ databases">
        <title>The Genome Sequence of Enterococcus moraviensis BAA-383.</title>
        <authorList>
            <consortium name="The Broad Institute Genome Sequencing Platform"/>
            <consortium name="The Broad Institute Genome Sequencing Center for Infectious Disease"/>
            <person name="Earl A.M."/>
            <person name="Gilmore M.S."/>
            <person name="Lebreton F."/>
            <person name="Walker B."/>
            <person name="Young S.K."/>
            <person name="Zeng Q."/>
            <person name="Gargeya S."/>
            <person name="Fitzgerald M."/>
            <person name="Haas B."/>
            <person name="Abouelleil A."/>
            <person name="Alvarado L."/>
            <person name="Arachchi H.M."/>
            <person name="Berlin A.M."/>
            <person name="Chapman S.B."/>
            <person name="Dewar J."/>
            <person name="Goldberg J."/>
            <person name="Griggs A."/>
            <person name="Gujja S."/>
            <person name="Hansen M."/>
            <person name="Howarth C."/>
            <person name="Imamovic A."/>
            <person name="Larimer J."/>
            <person name="McCowan C."/>
            <person name="Murphy C."/>
            <person name="Neiman D."/>
            <person name="Pearson M."/>
            <person name="Priest M."/>
            <person name="Roberts A."/>
            <person name="Saif S."/>
            <person name="Shea T."/>
            <person name="Sisk P."/>
            <person name="Sykes S."/>
            <person name="Wortman J."/>
            <person name="Nusbaum C."/>
            <person name="Birren B."/>
        </authorList>
    </citation>
    <scope>NUCLEOTIDE SEQUENCE [LARGE SCALE GENOMIC DNA]</scope>
    <source>
        <strain evidence="2 4">ATCC BAA-383</strain>
    </source>
</reference>
<dbReference type="EMBL" id="AJAS01000002">
    <property type="protein sequence ID" value="EOI06881.1"/>
    <property type="molecule type" value="Genomic_DNA"/>
</dbReference>
<dbReference type="PATRIC" id="fig|1158609.3.peg.212"/>
<keyword evidence="5" id="KW-1185">Reference proteome</keyword>
<organism evidence="2 4">
    <name type="scientific">Enterococcus moraviensis ATCC BAA-383</name>
    <dbReference type="NCBI Taxonomy" id="1158609"/>
    <lineage>
        <taxon>Bacteria</taxon>
        <taxon>Bacillati</taxon>
        <taxon>Bacillota</taxon>
        <taxon>Bacilli</taxon>
        <taxon>Lactobacillales</taxon>
        <taxon>Enterococcaceae</taxon>
        <taxon>Enterococcus</taxon>
    </lineage>
</organism>
<proteinExistence type="predicted"/>
<gene>
    <name evidence="3" type="ORF">I586_02958</name>
    <name evidence="2" type="ORF">UAY_00223</name>
</gene>